<feature type="compositionally biased region" description="Basic and acidic residues" evidence="1">
    <location>
        <begin position="136"/>
        <end position="146"/>
    </location>
</feature>
<evidence type="ECO:0000313" key="2">
    <source>
        <dbReference type="EMBL" id="KAJ9564545.1"/>
    </source>
</evidence>
<dbReference type="AlphaFoldDB" id="A0AA38WS52"/>
<gene>
    <name evidence="2" type="ORF">OSB04_000511</name>
</gene>
<feature type="region of interest" description="Disordered" evidence="1">
    <location>
        <begin position="123"/>
        <end position="169"/>
    </location>
</feature>
<evidence type="ECO:0000256" key="1">
    <source>
        <dbReference type="SAM" id="MobiDB-lite"/>
    </source>
</evidence>
<keyword evidence="3" id="KW-1185">Reference proteome</keyword>
<reference evidence="2" key="1">
    <citation type="submission" date="2023-03" db="EMBL/GenBank/DDBJ databases">
        <title>Chromosome-scale reference genome and RAD-based genetic map of yellow starthistle (Centaurea solstitialis) reveal putative structural variation and QTLs associated with invader traits.</title>
        <authorList>
            <person name="Reatini B."/>
            <person name="Cang F.A."/>
            <person name="Jiang Q."/>
            <person name="Mckibben M.T.W."/>
            <person name="Barker M.S."/>
            <person name="Rieseberg L.H."/>
            <person name="Dlugosch K.M."/>
        </authorList>
    </citation>
    <scope>NUCLEOTIDE SEQUENCE</scope>
    <source>
        <strain evidence="2">CAN-66</strain>
        <tissue evidence="2">Leaf</tissue>
    </source>
</reference>
<protein>
    <submittedName>
        <fullName evidence="2">Uncharacterized protein</fullName>
    </submittedName>
</protein>
<proteinExistence type="predicted"/>
<dbReference type="EMBL" id="JARYMX010000001">
    <property type="protein sequence ID" value="KAJ9564545.1"/>
    <property type="molecule type" value="Genomic_DNA"/>
</dbReference>
<comment type="caution">
    <text evidence="2">The sequence shown here is derived from an EMBL/GenBank/DDBJ whole genome shotgun (WGS) entry which is preliminary data.</text>
</comment>
<dbReference type="Proteomes" id="UP001172457">
    <property type="component" value="Chromosome 1"/>
</dbReference>
<evidence type="ECO:0000313" key="3">
    <source>
        <dbReference type="Proteomes" id="UP001172457"/>
    </source>
</evidence>
<sequence length="169" mass="19126">MWAASLIINPSNGIHNKVRKVIGAAYLWTIWKHRNKKIFKGNMKKEKEICREIQFLGFNWIRGRSKFWGGNSQVEGLAGHGLSDWSVRKPQPNPTHLTNRVVIFNPTHEGSCRGSCQGLAGWRVGRGRATRGSPKTPKENSTREETGQEAGKQNQTENQRKQLKPQKAV</sequence>
<name>A0AA38WS52_9ASTR</name>
<accession>A0AA38WS52</accession>
<organism evidence="2 3">
    <name type="scientific">Centaurea solstitialis</name>
    <name type="common">yellow star-thistle</name>
    <dbReference type="NCBI Taxonomy" id="347529"/>
    <lineage>
        <taxon>Eukaryota</taxon>
        <taxon>Viridiplantae</taxon>
        <taxon>Streptophyta</taxon>
        <taxon>Embryophyta</taxon>
        <taxon>Tracheophyta</taxon>
        <taxon>Spermatophyta</taxon>
        <taxon>Magnoliopsida</taxon>
        <taxon>eudicotyledons</taxon>
        <taxon>Gunneridae</taxon>
        <taxon>Pentapetalae</taxon>
        <taxon>asterids</taxon>
        <taxon>campanulids</taxon>
        <taxon>Asterales</taxon>
        <taxon>Asteraceae</taxon>
        <taxon>Carduoideae</taxon>
        <taxon>Cardueae</taxon>
        <taxon>Centaureinae</taxon>
        <taxon>Centaurea</taxon>
    </lineage>
</organism>